<proteinExistence type="predicted"/>
<sequence>MYKYVGNISDLSHHIIESFITNKRIAIDATLGNGHDTDFLSNIFQYVYSFDIQKQACDKYIEKNITNVEVINDSHHLFHKYIHENVDCIIYNLGFLPGGDKNITTMHETSLESIKKGLSILNSSGFMIICIYRGHYEGKIEESCILEYLKTLPKNKFGVMIQSYLNRENISPIMVIIEKK</sequence>
<name>A0A644XXX7_9ZZZZ</name>
<evidence type="ECO:0000313" key="1">
    <source>
        <dbReference type="EMBL" id="MPM18904.1"/>
    </source>
</evidence>
<dbReference type="Gene3D" id="3.40.50.150">
    <property type="entry name" value="Vaccinia Virus protein VP39"/>
    <property type="match status" value="1"/>
</dbReference>
<dbReference type="Pfam" id="PF06962">
    <property type="entry name" value="rRNA_methylase"/>
    <property type="match status" value="1"/>
</dbReference>
<organism evidence="1">
    <name type="scientific">bioreactor metagenome</name>
    <dbReference type="NCBI Taxonomy" id="1076179"/>
    <lineage>
        <taxon>unclassified sequences</taxon>
        <taxon>metagenomes</taxon>
        <taxon>ecological metagenomes</taxon>
    </lineage>
</organism>
<dbReference type="AlphaFoldDB" id="A0A644XXX7"/>
<dbReference type="EMBL" id="VSSQ01003074">
    <property type="protein sequence ID" value="MPM18904.1"/>
    <property type="molecule type" value="Genomic_DNA"/>
</dbReference>
<comment type="caution">
    <text evidence="1">The sequence shown here is derived from an EMBL/GenBank/DDBJ whole genome shotgun (WGS) entry which is preliminary data.</text>
</comment>
<evidence type="ECO:0008006" key="2">
    <source>
        <dbReference type="Google" id="ProtNLM"/>
    </source>
</evidence>
<protein>
    <recommendedName>
        <fullName evidence="2">rRNA methylase</fullName>
    </recommendedName>
</protein>
<dbReference type="PANTHER" id="PTHR35276">
    <property type="entry name" value="S-ADENOSYL-L-METHIONINE-DEPENDENT METHYLTRANSFERASES SUPERFAMILY PROTEIN"/>
    <property type="match status" value="1"/>
</dbReference>
<dbReference type="InterPro" id="IPR010719">
    <property type="entry name" value="MnmM_MeTrfase"/>
</dbReference>
<gene>
    <name evidence="1" type="ORF">SDC9_65322</name>
</gene>
<accession>A0A644XXX7</accession>
<dbReference type="SUPFAM" id="SSF53335">
    <property type="entry name" value="S-adenosyl-L-methionine-dependent methyltransferases"/>
    <property type="match status" value="1"/>
</dbReference>
<dbReference type="InterPro" id="IPR029063">
    <property type="entry name" value="SAM-dependent_MTases_sf"/>
</dbReference>
<dbReference type="PANTHER" id="PTHR35276:SF1">
    <property type="entry name" value="TRNA (MNM(5)S(2)U34)-METHYLTRANSFERASE, CHLOROPLASTIC"/>
    <property type="match status" value="1"/>
</dbReference>
<reference evidence="1" key="1">
    <citation type="submission" date="2019-08" db="EMBL/GenBank/DDBJ databases">
        <authorList>
            <person name="Kucharzyk K."/>
            <person name="Murdoch R.W."/>
            <person name="Higgins S."/>
            <person name="Loffler F."/>
        </authorList>
    </citation>
    <scope>NUCLEOTIDE SEQUENCE</scope>
</reference>